<dbReference type="Gene3D" id="1.10.10.10">
    <property type="entry name" value="Winged helix-like DNA-binding domain superfamily/Winged helix DNA-binding domain"/>
    <property type="match status" value="1"/>
</dbReference>
<dbReference type="SUPFAM" id="SSF46785">
    <property type="entry name" value="Winged helix' DNA-binding domain"/>
    <property type="match status" value="1"/>
</dbReference>
<dbReference type="PROSITE" id="PS50987">
    <property type="entry name" value="HTH_ARSR_2"/>
    <property type="match status" value="1"/>
</dbReference>
<dbReference type="GO" id="GO:0003700">
    <property type="term" value="F:DNA-binding transcription factor activity"/>
    <property type="evidence" value="ECO:0007669"/>
    <property type="project" value="InterPro"/>
</dbReference>
<dbReference type="PANTHER" id="PTHR33154:SF33">
    <property type="entry name" value="TRANSCRIPTIONAL REPRESSOR SDPR"/>
    <property type="match status" value="1"/>
</dbReference>
<dbReference type="AlphaFoldDB" id="A0A0N0XVF6"/>
<dbReference type="InterPro" id="IPR036390">
    <property type="entry name" value="WH_DNA-bd_sf"/>
</dbReference>
<dbReference type="PANTHER" id="PTHR33154">
    <property type="entry name" value="TRANSCRIPTIONAL REGULATOR, ARSR FAMILY"/>
    <property type="match status" value="1"/>
</dbReference>
<dbReference type="Pfam" id="PF12840">
    <property type="entry name" value="HTH_20"/>
    <property type="match status" value="1"/>
</dbReference>
<dbReference type="InterPro" id="IPR051081">
    <property type="entry name" value="HTH_MetalResp_TranReg"/>
</dbReference>
<evidence type="ECO:0000256" key="1">
    <source>
        <dbReference type="ARBA" id="ARBA00023015"/>
    </source>
</evidence>
<sequence length="360" mass="39990">MSVVIDVADVPLERISFGVSPLAELGAALHVLAEPSHHPGLLEWAADTRAGLPPDLADRLYEADILWRSTRSDLFLPGIAATDLKEELDTWERLDDDAFVVAVVELSCATSFPHSQPSPLHRAEDRRRARELAAGRGVRQAAFVDRLLADPQKVRAWLRRLLQDCEETFFGEVWQRVRPQLVADARHKNEILRHRGLKEAATAMSPAVTFDAERGRLVVDKLQDGWVRASDTGLLFLPTAFGWPHLVVRDAHGDRPVLQYPVAVPDMPPTLSLATVQQRLEAVAHPLRLRLCRTLARGPHSTTELADAQGLTPPEVSRHLGVLKKAGLTRTRREGRYVLHELDIELVGRLGADLLGNALR</sequence>
<reference evidence="6" key="1">
    <citation type="submission" date="2015-07" db="EMBL/GenBank/DDBJ databases">
        <authorList>
            <person name="Ju K.-S."/>
            <person name="Doroghazi J.R."/>
            <person name="Metcalf W.W."/>
        </authorList>
    </citation>
    <scope>NUCLEOTIDE SEQUENCE [LARGE SCALE GENOMIC DNA]</scope>
    <source>
        <strain evidence="6">NRRL ISP-5002</strain>
    </source>
</reference>
<organism evidence="5 6">
    <name type="scientific">Streptomyces chattanoogensis</name>
    <dbReference type="NCBI Taxonomy" id="66876"/>
    <lineage>
        <taxon>Bacteria</taxon>
        <taxon>Bacillati</taxon>
        <taxon>Actinomycetota</taxon>
        <taxon>Actinomycetes</taxon>
        <taxon>Kitasatosporales</taxon>
        <taxon>Streptomycetaceae</taxon>
        <taxon>Streptomyces</taxon>
    </lineage>
</organism>
<protein>
    <submittedName>
        <fullName evidence="5">ArsR family transcriptional regulator</fullName>
    </submittedName>
</protein>
<evidence type="ECO:0000313" key="5">
    <source>
        <dbReference type="EMBL" id="KPC61587.1"/>
    </source>
</evidence>
<dbReference type="Pfam" id="PF19361">
    <property type="entry name" value="DUF5937"/>
    <property type="match status" value="1"/>
</dbReference>
<dbReference type="PATRIC" id="fig|66876.3.peg.5136"/>
<feature type="domain" description="HTH arsR-type" evidence="4">
    <location>
        <begin position="268"/>
        <end position="360"/>
    </location>
</feature>
<evidence type="ECO:0000256" key="2">
    <source>
        <dbReference type="ARBA" id="ARBA00023125"/>
    </source>
</evidence>
<dbReference type="Proteomes" id="UP000037982">
    <property type="component" value="Unassembled WGS sequence"/>
</dbReference>
<evidence type="ECO:0000313" key="6">
    <source>
        <dbReference type="Proteomes" id="UP000037982"/>
    </source>
</evidence>
<dbReference type="InterPro" id="IPR045981">
    <property type="entry name" value="DUF5937"/>
</dbReference>
<dbReference type="NCBIfam" id="NF033788">
    <property type="entry name" value="HTH_metalloreg"/>
    <property type="match status" value="1"/>
</dbReference>
<dbReference type="EMBL" id="LGKG01000146">
    <property type="protein sequence ID" value="KPC61587.1"/>
    <property type="molecule type" value="Genomic_DNA"/>
</dbReference>
<keyword evidence="2" id="KW-0238">DNA-binding</keyword>
<dbReference type="InterPro" id="IPR001845">
    <property type="entry name" value="HTH_ArsR_DNA-bd_dom"/>
</dbReference>
<dbReference type="RefSeq" id="WP_053925559.1">
    <property type="nucleotide sequence ID" value="NZ_LGKG01000146.1"/>
</dbReference>
<dbReference type="PRINTS" id="PR00778">
    <property type="entry name" value="HTHARSR"/>
</dbReference>
<keyword evidence="6" id="KW-1185">Reference proteome</keyword>
<dbReference type="CDD" id="cd00090">
    <property type="entry name" value="HTH_ARSR"/>
    <property type="match status" value="1"/>
</dbReference>
<keyword evidence="1" id="KW-0805">Transcription regulation</keyword>
<dbReference type="InterPro" id="IPR036388">
    <property type="entry name" value="WH-like_DNA-bd_sf"/>
</dbReference>
<evidence type="ECO:0000259" key="4">
    <source>
        <dbReference type="PROSITE" id="PS50987"/>
    </source>
</evidence>
<accession>A0A0N0XVF6</accession>
<comment type="caution">
    <text evidence="5">The sequence shown here is derived from an EMBL/GenBank/DDBJ whole genome shotgun (WGS) entry which is preliminary data.</text>
</comment>
<name>A0A0N0XVF6_9ACTN</name>
<proteinExistence type="predicted"/>
<dbReference type="GO" id="GO:0003677">
    <property type="term" value="F:DNA binding"/>
    <property type="evidence" value="ECO:0007669"/>
    <property type="project" value="UniProtKB-KW"/>
</dbReference>
<gene>
    <name evidence="5" type="ORF">ADL29_23445</name>
</gene>
<dbReference type="InterPro" id="IPR011991">
    <property type="entry name" value="ArsR-like_HTH"/>
</dbReference>
<dbReference type="SMART" id="SM00418">
    <property type="entry name" value="HTH_ARSR"/>
    <property type="match status" value="1"/>
</dbReference>
<keyword evidence="3" id="KW-0804">Transcription</keyword>
<evidence type="ECO:0000256" key="3">
    <source>
        <dbReference type="ARBA" id="ARBA00023163"/>
    </source>
</evidence>